<evidence type="ECO:0000256" key="1">
    <source>
        <dbReference type="ARBA" id="ARBA00004323"/>
    </source>
</evidence>
<comment type="similarity">
    <text evidence="2">Belongs to the glycosyltransferase 32 family.</text>
</comment>
<dbReference type="InterPro" id="IPR029044">
    <property type="entry name" value="Nucleotide-diphossugar_trans"/>
</dbReference>
<evidence type="ECO:0000256" key="4">
    <source>
        <dbReference type="ARBA" id="ARBA00022679"/>
    </source>
</evidence>
<dbReference type="InterPro" id="IPR007577">
    <property type="entry name" value="GlycoTrfase_DXD_sugar-bd_CS"/>
</dbReference>
<evidence type="ECO:0000313" key="8">
    <source>
        <dbReference type="EnsemblMetazoa" id="GBRI022654-PA"/>
    </source>
</evidence>
<dbReference type="AlphaFoldDB" id="A0A1A9WK52"/>
<dbReference type="InterPro" id="IPR051981">
    <property type="entry name" value="Glycosyltransf_32"/>
</dbReference>
<keyword evidence="6" id="KW-0472">Membrane</keyword>
<organism evidence="8 9">
    <name type="scientific">Glossina brevipalpis</name>
    <dbReference type="NCBI Taxonomy" id="37001"/>
    <lineage>
        <taxon>Eukaryota</taxon>
        <taxon>Metazoa</taxon>
        <taxon>Ecdysozoa</taxon>
        <taxon>Arthropoda</taxon>
        <taxon>Hexapoda</taxon>
        <taxon>Insecta</taxon>
        <taxon>Pterygota</taxon>
        <taxon>Neoptera</taxon>
        <taxon>Endopterygota</taxon>
        <taxon>Diptera</taxon>
        <taxon>Brachycera</taxon>
        <taxon>Muscomorpha</taxon>
        <taxon>Hippoboscoidea</taxon>
        <taxon>Glossinidae</taxon>
        <taxon>Glossina</taxon>
    </lineage>
</organism>
<comment type="subcellular location">
    <subcellularLocation>
        <location evidence="1">Golgi apparatus membrane</location>
        <topology evidence="1">Single-pass type II membrane protein</topology>
    </subcellularLocation>
</comment>
<dbReference type="Pfam" id="PF04488">
    <property type="entry name" value="Gly_transf_sug"/>
    <property type="match status" value="1"/>
</dbReference>
<keyword evidence="4" id="KW-0808">Transferase</keyword>
<dbReference type="Gene3D" id="3.90.550.20">
    <property type="match status" value="1"/>
</dbReference>
<evidence type="ECO:0000259" key="7">
    <source>
        <dbReference type="Pfam" id="PF04572"/>
    </source>
</evidence>
<proteinExistence type="inferred from homology"/>
<dbReference type="EnsemblMetazoa" id="GBRI022654-RA">
    <property type="protein sequence ID" value="GBRI022654-PA"/>
    <property type="gene ID" value="GBRI022654"/>
</dbReference>
<evidence type="ECO:0000256" key="3">
    <source>
        <dbReference type="ARBA" id="ARBA00022676"/>
    </source>
</evidence>
<name>A0A1A9WK52_9MUSC</name>
<dbReference type="GO" id="GO:0035248">
    <property type="term" value="F:alpha-1,4-N-acetylgalactosaminyltransferase activity"/>
    <property type="evidence" value="ECO:0007669"/>
    <property type="project" value="TreeGrafter"/>
</dbReference>
<dbReference type="PANTHER" id="PTHR12042">
    <property type="entry name" value="LACTOSYLCERAMIDE 4-ALPHA-GALACTOSYLTRANSFERASE ALPHA- 1,4-GALACTOSYLTRANSFERASE"/>
    <property type="match status" value="1"/>
</dbReference>
<dbReference type="Pfam" id="PF04572">
    <property type="entry name" value="Gb3_synth"/>
    <property type="match status" value="1"/>
</dbReference>
<keyword evidence="3" id="KW-0328">Glycosyltransferase</keyword>
<feature type="domain" description="Alpha 1,4-glycosyltransferase" evidence="7">
    <location>
        <begin position="244"/>
        <end position="371"/>
    </location>
</feature>
<evidence type="ECO:0000256" key="5">
    <source>
        <dbReference type="ARBA" id="ARBA00023034"/>
    </source>
</evidence>
<dbReference type="PANTHER" id="PTHR12042:SF21">
    <property type="entry name" value="ALPHA1,4-GALACTOSYLTRANSFERASE 1-RELATED"/>
    <property type="match status" value="1"/>
</dbReference>
<evidence type="ECO:0000256" key="2">
    <source>
        <dbReference type="ARBA" id="ARBA00009003"/>
    </source>
</evidence>
<dbReference type="VEuPathDB" id="VectorBase:GBRI022654"/>
<protein>
    <submittedName>
        <fullName evidence="8">Gb3_synth domain-containing protein</fullName>
    </submittedName>
</protein>
<reference evidence="8" key="2">
    <citation type="submission" date="2020-05" db="UniProtKB">
        <authorList>
            <consortium name="EnsemblMetazoa"/>
        </authorList>
    </citation>
    <scope>IDENTIFICATION</scope>
    <source>
        <strain evidence="8">IAEA</strain>
    </source>
</reference>
<keyword evidence="9" id="KW-1185">Reference proteome</keyword>
<dbReference type="GO" id="GO:0000139">
    <property type="term" value="C:Golgi membrane"/>
    <property type="evidence" value="ECO:0007669"/>
    <property type="project" value="UniProtKB-SubCell"/>
</dbReference>
<dbReference type="SUPFAM" id="SSF53448">
    <property type="entry name" value="Nucleotide-diphospho-sugar transferases"/>
    <property type="match status" value="1"/>
</dbReference>
<accession>A0A1A9WK52</accession>
<dbReference type="InterPro" id="IPR007652">
    <property type="entry name" value="A1-4-GlycosylTfrase_dom"/>
</dbReference>
<keyword evidence="5" id="KW-0333">Golgi apparatus</keyword>
<evidence type="ECO:0000256" key="6">
    <source>
        <dbReference type="ARBA" id="ARBA00023136"/>
    </source>
</evidence>
<evidence type="ECO:0000313" key="9">
    <source>
        <dbReference type="Proteomes" id="UP000091820"/>
    </source>
</evidence>
<dbReference type="GO" id="GO:0006688">
    <property type="term" value="P:glycosphingolipid biosynthetic process"/>
    <property type="evidence" value="ECO:0007669"/>
    <property type="project" value="TreeGrafter"/>
</dbReference>
<dbReference type="Proteomes" id="UP000091820">
    <property type="component" value="Unassembled WGS sequence"/>
</dbReference>
<sequence length="379" mass="44294">MRSFEQILQFQDNDALKTINFDSLCLFGIMDDIFCKPPIHKWIYMDHPQIFGRYEDLEPLMDVLEAEVQPPPGESIFFHQTSGEWEKLSFPSIFQSVDERINYANLTFRQACAVESAALHNRRNQVFVLFAAPRYVDAFLSENSRTKALLRYKNIRFRNVNLWSYVMNTPSYEWLRKGALFTSTCLVSHISDFLRFLTLWRFGGTYLDTDTITLKSLRYLPPNYAGIETKFNVAAGVMNFANDGFGHELAEKCLLYFLKNYKYNEWNTNGPGVITHVACEICNSTNIRMMPYLKTCQGFHVHPYKIFYAISYPYWEDFFKPNMTQSVLKKLQQSYVAHFWNKLSADRNFTIGDGCAYDILAQENCPLVYNAEKEDMLLY</sequence>
<reference evidence="9" key="1">
    <citation type="submission" date="2014-03" db="EMBL/GenBank/DDBJ databases">
        <authorList>
            <person name="Aksoy S."/>
            <person name="Warren W."/>
            <person name="Wilson R.K."/>
        </authorList>
    </citation>
    <scope>NUCLEOTIDE SEQUENCE [LARGE SCALE GENOMIC DNA]</scope>
    <source>
        <strain evidence="9">IAEA</strain>
    </source>
</reference>
<dbReference type="STRING" id="37001.A0A1A9WK52"/>